<evidence type="ECO:0008006" key="4">
    <source>
        <dbReference type="Google" id="ProtNLM"/>
    </source>
</evidence>
<evidence type="ECO:0000256" key="1">
    <source>
        <dbReference type="SAM" id="SignalP"/>
    </source>
</evidence>
<dbReference type="InterPro" id="IPR035992">
    <property type="entry name" value="Ricin_B-like_lectins"/>
</dbReference>
<proteinExistence type="predicted"/>
<keyword evidence="3" id="KW-1185">Reference proteome</keyword>
<reference evidence="2" key="1">
    <citation type="journal article" date="2023" name="J. Hazard. Mater.">
        <title>Anaerobic biodegradation of pyrene and benzo[a]pyrene by a new sulfate-reducing Desulforamulus aquiferis strain DSA.</title>
        <authorList>
            <person name="Zhang Z."/>
            <person name="Sun J."/>
            <person name="Gong X."/>
            <person name="Wang C."/>
            <person name="Wang H."/>
        </authorList>
    </citation>
    <scope>NUCLEOTIDE SEQUENCE</scope>
    <source>
        <strain evidence="2">DSA</strain>
    </source>
</reference>
<evidence type="ECO:0000313" key="3">
    <source>
        <dbReference type="Proteomes" id="UP001172911"/>
    </source>
</evidence>
<dbReference type="SUPFAM" id="SSF50370">
    <property type="entry name" value="Ricin B-like lectins"/>
    <property type="match status" value="1"/>
</dbReference>
<accession>A0AAW7ZB63</accession>
<dbReference type="Proteomes" id="UP001172911">
    <property type="component" value="Unassembled WGS sequence"/>
</dbReference>
<name>A0AAW7ZB63_9FIRM</name>
<evidence type="ECO:0000313" key="2">
    <source>
        <dbReference type="EMBL" id="MDO7786755.1"/>
    </source>
</evidence>
<feature type="signal peptide" evidence="1">
    <location>
        <begin position="1"/>
        <end position="25"/>
    </location>
</feature>
<reference evidence="2" key="2">
    <citation type="submission" date="2023-03" db="EMBL/GenBank/DDBJ databases">
        <authorList>
            <person name="Zhang Z."/>
        </authorList>
    </citation>
    <scope>NUCLEOTIDE SEQUENCE</scope>
    <source>
        <strain evidence="2">DSA</strain>
    </source>
</reference>
<gene>
    <name evidence="2" type="ORF">P6N53_05905</name>
</gene>
<comment type="caution">
    <text evidence="2">The sequence shown here is derived from an EMBL/GenBank/DDBJ whole genome shotgun (WGS) entry which is preliminary data.</text>
</comment>
<dbReference type="RefSeq" id="WP_304541852.1">
    <property type="nucleotide sequence ID" value="NZ_JARPTC010000007.1"/>
</dbReference>
<sequence length="512" mass="56045">MIKRLTSILLTLCMVLTLLPVTAYASHPNNPTPKNGWYYLRCMGNYLNLDANGNAELRDKTNTPEGNTKWLLRNLGGYAYALETVDGKRLGISSISNGVRVKVLANDPNNPLLSWRLCGENKPSKDICSLRPIDNQDMILNASGQQKADGTAIILWTHIDKWVCPVEPVPDGPEHSEFRFIPADNPDAGTAKAPATGWYCLEVFSGNNQRTLNIDASGNAELNRWNSSTEGTREFYVENKGNNQITARMKDGRYLGIADPITDGTRVKAVSSPYLWNAYKENTAGLKSSYERCSLRPPAATTMAINASNKKSDIGTPVILWTEKNMDAPSHAEWTFTVLREDQIPNVQLSTKPTPAPVTSPTSTVTATPSKTSFVMNSKPVSVTAAYTINSTNYLQLRAIAAMLNGTAAQFDVGWDGQYVEIEPGKSYSGAVTETKLQNTMNVRQSGTKFKMNGEVFTFADARLIDGDTNYLQLREFAQKLSGTASQFNMYWDSAAGQAVIKPGVAYTGSAS</sequence>
<dbReference type="Gene3D" id="2.80.10.50">
    <property type="match status" value="2"/>
</dbReference>
<keyword evidence="1" id="KW-0732">Signal</keyword>
<feature type="chain" id="PRO_5043566627" description="Copper amine oxidase-like N-terminal domain-containing protein" evidence="1">
    <location>
        <begin position="26"/>
        <end position="512"/>
    </location>
</feature>
<dbReference type="CDD" id="cd00161">
    <property type="entry name" value="beta-trefoil_Ricin-like"/>
    <property type="match status" value="1"/>
</dbReference>
<organism evidence="2 3">
    <name type="scientific">Desulforamulus aquiferis</name>
    <dbReference type="NCBI Taxonomy" id="1397668"/>
    <lineage>
        <taxon>Bacteria</taxon>
        <taxon>Bacillati</taxon>
        <taxon>Bacillota</taxon>
        <taxon>Clostridia</taxon>
        <taxon>Eubacteriales</taxon>
        <taxon>Peptococcaceae</taxon>
        <taxon>Desulforamulus</taxon>
    </lineage>
</organism>
<protein>
    <recommendedName>
        <fullName evidence="4">Copper amine oxidase-like N-terminal domain-containing protein</fullName>
    </recommendedName>
</protein>
<dbReference type="AlphaFoldDB" id="A0AAW7ZB63"/>
<dbReference type="EMBL" id="JARPTC010000007">
    <property type="protein sequence ID" value="MDO7786755.1"/>
    <property type="molecule type" value="Genomic_DNA"/>
</dbReference>